<dbReference type="Gene3D" id="3.30.420.10">
    <property type="entry name" value="Ribonuclease H-like superfamily/Ribonuclease H"/>
    <property type="match status" value="1"/>
</dbReference>
<evidence type="ECO:0000313" key="6">
    <source>
        <dbReference type="EMBL" id="MFD1511524.1"/>
    </source>
</evidence>
<gene>
    <name evidence="6" type="ORF">ACFTOW_19235</name>
</gene>
<dbReference type="InterPro" id="IPR035965">
    <property type="entry name" value="PAS-like_dom_sf"/>
</dbReference>
<dbReference type="RefSeq" id="WP_379918805.1">
    <property type="nucleotide sequence ID" value="NZ_JBHUDD010000159.1"/>
</dbReference>
<dbReference type="EMBL" id="JBHUDD010000159">
    <property type="protein sequence ID" value="MFD1511524.1"/>
    <property type="molecule type" value="Genomic_DNA"/>
</dbReference>
<dbReference type="SMART" id="SM00479">
    <property type="entry name" value="EXOIII"/>
    <property type="match status" value="1"/>
</dbReference>
<keyword evidence="6" id="KW-0269">Exonuclease</keyword>
<keyword evidence="4" id="KW-1133">Transmembrane helix</keyword>
<dbReference type="PANTHER" id="PTHR30231:SF41">
    <property type="entry name" value="DNA POLYMERASE III SUBUNIT EPSILON"/>
    <property type="match status" value="1"/>
</dbReference>
<comment type="catalytic activity">
    <reaction evidence="3">
        <text>DNA(n) + a 2'-deoxyribonucleoside 5'-triphosphate = DNA(n+1) + diphosphate</text>
        <dbReference type="Rhea" id="RHEA:22508"/>
        <dbReference type="Rhea" id="RHEA-COMP:17339"/>
        <dbReference type="Rhea" id="RHEA-COMP:17340"/>
        <dbReference type="ChEBI" id="CHEBI:33019"/>
        <dbReference type="ChEBI" id="CHEBI:61560"/>
        <dbReference type="ChEBI" id="CHEBI:173112"/>
        <dbReference type="EC" id="2.7.7.7"/>
    </reaction>
</comment>
<feature type="transmembrane region" description="Helical" evidence="4">
    <location>
        <begin position="12"/>
        <end position="32"/>
    </location>
</feature>
<evidence type="ECO:0000313" key="7">
    <source>
        <dbReference type="Proteomes" id="UP001597186"/>
    </source>
</evidence>
<dbReference type="InterPro" id="IPR013520">
    <property type="entry name" value="Ribonucl_H"/>
</dbReference>
<keyword evidence="7" id="KW-1185">Reference proteome</keyword>
<dbReference type="NCBIfam" id="TIGR00573">
    <property type="entry name" value="dnaq"/>
    <property type="match status" value="1"/>
</dbReference>
<feature type="transmembrane region" description="Helical" evidence="4">
    <location>
        <begin position="44"/>
        <end position="66"/>
    </location>
</feature>
<dbReference type="Proteomes" id="UP001597186">
    <property type="component" value="Unassembled WGS sequence"/>
</dbReference>
<evidence type="ECO:0000256" key="3">
    <source>
        <dbReference type="ARBA" id="ARBA00049244"/>
    </source>
</evidence>
<organism evidence="6 7">
    <name type="scientific">Lacimonas salitolerans</name>
    <dbReference type="NCBI Taxonomy" id="1323750"/>
    <lineage>
        <taxon>Bacteria</taxon>
        <taxon>Pseudomonadati</taxon>
        <taxon>Pseudomonadota</taxon>
        <taxon>Alphaproteobacteria</taxon>
        <taxon>Rhodobacterales</taxon>
        <taxon>Paracoccaceae</taxon>
        <taxon>Lacimonas</taxon>
    </lineage>
</organism>
<comment type="function">
    <text evidence="2">DNA polymerase III is a complex, multichain enzyme responsible for most of the replicative synthesis in bacteria. The epsilon subunit contain the editing function and is a proofreading 3'-5' exonuclease.</text>
</comment>
<keyword evidence="6" id="KW-0540">Nuclease</keyword>
<reference evidence="7" key="1">
    <citation type="journal article" date="2019" name="Int. J. Syst. Evol. Microbiol.">
        <title>The Global Catalogue of Microorganisms (GCM) 10K type strain sequencing project: providing services to taxonomists for standard genome sequencing and annotation.</title>
        <authorList>
            <consortium name="The Broad Institute Genomics Platform"/>
            <consortium name="The Broad Institute Genome Sequencing Center for Infectious Disease"/>
            <person name="Wu L."/>
            <person name="Ma J."/>
        </authorList>
    </citation>
    <scope>NUCLEOTIDE SEQUENCE [LARGE SCALE GENOMIC DNA]</scope>
    <source>
        <strain evidence="7">CGMCC 1.12477</strain>
    </source>
</reference>
<dbReference type="Gene3D" id="3.30.450.20">
    <property type="entry name" value="PAS domain"/>
    <property type="match status" value="1"/>
</dbReference>
<evidence type="ECO:0000256" key="4">
    <source>
        <dbReference type="SAM" id="Phobius"/>
    </source>
</evidence>
<dbReference type="Pfam" id="PF00929">
    <property type="entry name" value="RNase_T"/>
    <property type="match status" value="1"/>
</dbReference>
<dbReference type="InterPro" id="IPR012337">
    <property type="entry name" value="RNaseH-like_sf"/>
</dbReference>
<accession>A0ABW4EN87</accession>
<sequence length="683" mass="73276">MAERWGLRLRFALFFAGLAAGGVALIAAGLWLAYARYGGPAEGYVIAGLIAGFGLAGLAVWVGLLFDENVARPVLALASDLETRARAQVGTGIDTAPARYLGALAPAAQAVHDALTQAREAQAQAIAAETRALARDKALLAALLRDLSDAVLVLSPDRRIILYNRRAQALLGAVGLDRPAKAFLRTEPLDNAIDRLRARPGAARPEPFLTATADGARFLLGQVSAVDSDAASVGHVVIFHDATDDLTTHAERDHLFNTLLERTRRPAAAIGAVLEVLDDPDLPPAQRAGFASAARDELDRLFTTLRDSARSHGAIAARHWPMAEVAVRDVLDTVVARAPGDLQVTDSADFLRCDGFAIGALLGRVLTGLLADGTRHGPVLGAEVHDREIWLILSWQGADAPDGQISGWVAQDISDAYGHYTGRDVLEAHRTEIWSEPMAQGHRIVLPLAQAGAPVLAPQDARPEFYDFDLTSPDPDSDLMDRPLKSLTFVVFDTETTGLSPRAGDEIVQIAGLRVVGGRVLTGEAFDTLVNPGRAIPPASTRVHGIDDAMVADAPDIREAGQDFHDFCSDAVLVAHNAPFDIAFLRLKETQIGRDFRQPFLCTVLLSATLFDHSGNHTLDALAARFGIEIPTHLRHTALGDATATAQVFLRMLDVMEGAGLITLRDALEASRKMTRIRRAQEY</sequence>
<dbReference type="EC" id="2.7.7.7" evidence="1"/>
<dbReference type="PANTHER" id="PTHR30231">
    <property type="entry name" value="DNA POLYMERASE III SUBUNIT EPSILON"/>
    <property type="match status" value="1"/>
</dbReference>
<proteinExistence type="predicted"/>
<evidence type="ECO:0000256" key="1">
    <source>
        <dbReference type="ARBA" id="ARBA00012417"/>
    </source>
</evidence>
<evidence type="ECO:0000259" key="5">
    <source>
        <dbReference type="SMART" id="SM00479"/>
    </source>
</evidence>
<comment type="caution">
    <text evidence="6">The sequence shown here is derived from an EMBL/GenBank/DDBJ whole genome shotgun (WGS) entry which is preliminary data.</text>
</comment>
<keyword evidence="4" id="KW-0472">Membrane</keyword>
<protein>
    <recommendedName>
        <fullName evidence="1">DNA-directed DNA polymerase</fullName>
        <ecNumber evidence="1">2.7.7.7</ecNumber>
    </recommendedName>
</protein>
<dbReference type="GO" id="GO:0004527">
    <property type="term" value="F:exonuclease activity"/>
    <property type="evidence" value="ECO:0007669"/>
    <property type="project" value="UniProtKB-KW"/>
</dbReference>
<keyword evidence="6" id="KW-0378">Hydrolase</keyword>
<evidence type="ECO:0000256" key="2">
    <source>
        <dbReference type="ARBA" id="ARBA00025483"/>
    </source>
</evidence>
<dbReference type="InterPro" id="IPR006054">
    <property type="entry name" value="DnaQ"/>
</dbReference>
<dbReference type="CDD" id="cd06127">
    <property type="entry name" value="DEDDh"/>
    <property type="match status" value="1"/>
</dbReference>
<dbReference type="InterPro" id="IPR036397">
    <property type="entry name" value="RNaseH_sf"/>
</dbReference>
<name>A0ABW4EN87_9RHOB</name>
<keyword evidence="4" id="KW-0812">Transmembrane</keyword>
<dbReference type="SUPFAM" id="SSF53098">
    <property type="entry name" value="Ribonuclease H-like"/>
    <property type="match status" value="1"/>
</dbReference>
<feature type="domain" description="Exonuclease" evidence="5">
    <location>
        <begin position="488"/>
        <end position="658"/>
    </location>
</feature>
<dbReference type="SUPFAM" id="SSF55785">
    <property type="entry name" value="PYP-like sensor domain (PAS domain)"/>
    <property type="match status" value="1"/>
</dbReference>